<dbReference type="Proteomes" id="UP000800039">
    <property type="component" value="Unassembled WGS sequence"/>
</dbReference>
<organism evidence="2 3">
    <name type="scientific">Cucurbitaria berberidis CBS 394.84</name>
    <dbReference type="NCBI Taxonomy" id="1168544"/>
    <lineage>
        <taxon>Eukaryota</taxon>
        <taxon>Fungi</taxon>
        <taxon>Dikarya</taxon>
        <taxon>Ascomycota</taxon>
        <taxon>Pezizomycotina</taxon>
        <taxon>Dothideomycetes</taxon>
        <taxon>Pleosporomycetidae</taxon>
        <taxon>Pleosporales</taxon>
        <taxon>Pleosporineae</taxon>
        <taxon>Cucurbitariaceae</taxon>
        <taxon>Cucurbitaria</taxon>
    </lineage>
</organism>
<evidence type="ECO:0000259" key="1">
    <source>
        <dbReference type="PROSITE" id="PS50011"/>
    </source>
</evidence>
<dbReference type="AlphaFoldDB" id="A0A9P4L4S3"/>
<name>A0A9P4L4S3_9PLEO</name>
<dbReference type="InterPro" id="IPR038305">
    <property type="entry name" value="HeLo_sf"/>
</dbReference>
<dbReference type="Gene3D" id="1.10.510.10">
    <property type="entry name" value="Transferase(Phosphotransferase) domain 1"/>
    <property type="match status" value="1"/>
</dbReference>
<dbReference type="GO" id="GO:0005524">
    <property type="term" value="F:ATP binding"/>
    <property type="evidence" value="ECO:0007669"/>
    <property type="project" value="InterPro"/>
</dbReference>
<feature type="domain" description="Protein kinase" evidence="1">
    <location>
        <begin position="263"/>
        <end position="567"/>
    </location>
</feature>
<evidence type="ECO:0000313" key="3">
    <source>
        <dbReference type="Proteomes" id="UP000800039"/>
    </source>
</evidence>
<dbReference type="PROSITE" id="PS50011">
    <property type="entry name" value="PROTEIN_KINASE_DOM"/>
    <property type="match status" value="1"/>
</dbReference>
<gene>
    <name evidence="2" type="ORF">K460DRAFT_371220</name>
</gene>
<dbReference type="Gene3D" id="1.20.120.1020">
    <property type="entry name" value="Prion-inhibition and propagation, HeLo domain"/>
    <property type="match status" value="1"/>
</dbReference>
<evidence type="ECO:0000313" key="2">
    <source>
        <dbReference type="EMBL" id="KAF1841208.1"/>
    </source>
</evidence>
<dbReference type="OrthoDB" id="1911848at2759"/>
<protein>
    <recommendedName>
        <fullName evidence="1">Protein kinase domain-containing protein</fullName>
    </recommendedName>
</protein>
<dbReference type="PANTHER" id="PTHR37542:SF1">
    <property type="entry name" value="PRION-INHIBITION AND PROPAGATION HELO DOMAIN-CONTAINING PROTEIN"/>
    <property type="match status" value="1"/>
</dbReference>
<dbReference type="InterPro" id="IPR000719">
    <property type="entry name" value="Prot_kinase_dom"/>
</dbReference>
<dbReference type="InterPro" id="IPR011009">
    <property type="entry name" value="Kinase-like_dom_sf"/>
</dbReference>
<proteinExistence type="predicted"/>
<dbReference type="EMBL" id="ML976619">
    <property type="protein sequence ID" value="KAF1841208.1"/>
    <property type="molecule type" value="Genomic_DNA"/>
</dbReference>
<keyword evidence="3" id="KW-1185">Reference proteome</keyword>
<reference evidence="2" key="1">
    <citation type="submission" date="2020-01" db="EMBL/GenBank/DDBJ databases">
        <authorList>
            <consortium name="DOE Joint Genome Institute"/>
            <person name="Haridas S."/>
            <person name="Albert R."/>
            <person name="Binder M."/>
            <person name="Bloem J."/>
            <person name="Labutti K."/>
            <person name="Salamov A."/>
            <person name="Andreopoulos B."/>
            <person name="Baker S.E."/>
            <person name="Barry K."/>
            <person name="Bills G."/>
            <person name="Bluhm B.H."/>
            <person name="Cannon C."/>
            <person name="Castanera R."/>
            <person name="Culley D.E."/>
            <person name="Daum C."/>
            <person name="Ezra D."/>
            <person name="Gonzalez J.B."/>
            <person name="Henrissat B."/>
            <person name="Kuo A."/>
            <person name="Liang C."/>
            <person name="Lipzen A."/>
            <person name="Lutzoni F."/>
            <person name="Magnuson J."/>
            <person name="Mondo S."/>
            <person name="Nolan M."/>
            <person name="Ohm R."/>
            <person name="Pangilinan J."/>
            <person name="Park H.-J."/>
            <person name="Ramirez L."/>
            <person name="Alfaro M."/>
            <person name="Sun H."/>
            <person name="Tritt A."/>
            <person name="Yoshinaga Y."/>
            <person name="Zwiers L.-H."/>
            <person name="Turgeon B.G."/>
            <person name="Goodwin S.B."/>
            <person name="Spatafora J.W."/>
            <person name="Crous P.W."/>
            <person name="Grigoriev I.V."/>
        </authorList>
    </citation>
    <scope>NUCLEOTIDE SEQUENCE</scope>
    <source>
        <strain evidence="2">CBS 394.84</strain>
    </source>
</reference>
<sequence>MDVIQVLGFTGQIFTGCLKGFQAFLTAGELGRDALQLQITLEWTRSRLDMWGTLWGLEKQEHLKDIRFRQFGMMALNHLVYINYCLEEFKTMDDIFPTLGDASKYVSTPAVSLARLSKSAEVTPDELEALRYKMKNLQGDAAAKEKVKWALQDGRALKMAETVKAMVEDLYTQFPPPAAESSPIIKNTYAASDSLDTLNYAANSSSSDPELARLCAFKAENIRLHLENRTEKLLSKDPERFDVLTSLRMHQKLDGTPDESRFLGRFREEGVSYSISVLTEQKTVNSKIIATSTLDNRIRNVARLLSLDSKPSELRTLNCLGVTISREEPRIYQFIYELKSKTFFTLADCIRTPTDKNINGMHRDKWPLEQKFNLAKQLARAVQYFHLAGWLHKGLRSSNVIFCADTAAEIDLSEPYILGFDYSRSEVARYETETVETTDKAEIAANAFRHPKTQGPPSDRAEFERKFDIYSLGMVLLDIGSKRSVPNLREKYGKMPEHAPATAEGFRDWLLNEAIDSDTTGLVARMGSRYADVAKVCLRGKFTGSYNGDANVAFFLEVLRQLQRCCA</sequence>
<dbReference type="RefSeq" id="XP_040783771.1">
    <property type="nucleotide sequence ID" value="XM_040934308.1"/>
</dbReference>
<dbReference type="PANTHER" id="PTHR37542">
    <property type="entry name" value="HELO DOMAIN-CONTAINING PROTEIN-RELATED"/>
    <property type="match status" value="1"/>
</dbReference>
<comment type="caution">
    <text evidence="2">The sequence shown here is derived from an EMBL/GenBank/DDBJ whole genome shotgun (WGS) entry which is preliminary data.</text>
</comment>
<dbReference type="GO" id="GO:0004672">
    <property type="term" value="F:protein kinase activity"/>
    <property type="evidence" value="ECO:0007669"/>
    <property type="project" value="InterPro"/>
</dbReference>
<dbReference type="GeneID" id="63851559"/>
<accession>A0A9P4L4S3</accession>
<dbReference type="SUPFAM" id="SSF56112">
    <property type="entry name" value="Protein kinase-like (PK-like)"/>
    <property type="match status" value="1"/>
</dbReference>
<dbReference type="InterPro" id="IPR029498">
    <property type="entry name" value="HeLo_dom"/>
</dbReference>
<dbReference type="Pfam" id="PF14479">
    <property type="entry name" value="HeLo"/>
    <property type="match status" value="1"/>
</dbReference>